<dbReference type="GO" id="GO:0005739">
    <property type="term" value="C:mitochondrion"/>
    <property type="evidence" value="ECO:0007669"/>
    <property type="project" value="TreeGrafter"/>
</dbReference>
<evidence type="ECO:0000256" key="11">
    <source>
        <dbReference type="ARBA" id="ARBA00048919"/>
    </source>
</evidence>
<reference evidence="14 15" key="1">
    <citation type="journal article" date="2022" name="Nat. Ecol. Evol.">
        <title>A masculinizing supergene underlies an exaggerated male reproductive morph in a spider.</title>
        <authorList>
            <person name="Hendrickx F."/>
            <person name="De Corte Z."/>
            <person name="Sonet G."/>
            <person name="Van Belleghem S.M."/>
            <person name="Kostlbacher S."/>
            <person name="Vangestel C."/>
        </authorList>
    </citation>
    <scope>NUCLEOTIDE SEQUENCE [LARGE SCALE GENOMIC DNA]</scope>
    <source>
        <strain evidence="14">W744_W776</strain>
    </source>
</reference>
<accession>A0AAV6VW91</accession>
<protein>
    <recommendedName>
        <fullName evidence="7">sn-1-specific diacylglycerol lipase ABHD11</fullName>
        <ecNumber evidence="3">3.1.1.116</ecNumber>
    </recommendedName>
    <alternativeName>
        <fullName evidence="4">Alpha/beta hydrolase domain-containing protein 11</fullName>
    </alternativeName>
</protein>
<evidence type="ECO:0000256" key="6">
    <source>
        <dbReference type="ARBA" id="ARBA00043742"/>
    </source>
</evidence>
<evidence type="ECO:0000256" key="12">
    <source>
        <dbReference type="SAM" id="MobiDB-lite"/>
    </source>
</evidence>
<evidence type="ECO:0000256" key="4">
    <source>
        <dbReference type="ARBA" id="ARBA00042703"/>
    </source>
</evidence>
<dbReference type="InterPro" id="IPR000073">
    <property type="entry name" value="AB_hydrolase_1"/>
</dbReference>
<evidence type="ECO:0000256" key="7">
    <source>
        <dbReference type="ARBA" id="ARBA00044064"/>
    </source>
</evidence>
<evidence type="ECO:0000256" key="10">
    <source>
        <dbReference type="ARBA" id="ARBA00048513"/>
    </source>
</evidence>
<dbReference type="PROSITE" id="PS51257">
    <property type="entry name" value="PROKAR_LIPOPROTEIN"/>
    <property type="match status" value="1"/>
</dbReference>
<dbReference type="Proteomes" id="UP000827092">
    <property type="component" value="Unassembled WGS sequence"/>
</dbReference>
<dbReference type="GO" id="GO:0052689">
    <property type="term" value="F:carboxylic ester hydrolase activity"/>
    <property type="evidence" value="ECO:0007669"/>
    <property type="project" value="TreeGrafter"/>
</dbReference>
<dbReference type="FunFam" id="3.40.50.1820:FF:000039">
    <property type="entry name" value="Esterase ybfF"/>
    <property type="match status" value="1"/>
</dbReference>
<keyword evidence="2" id="KW-0378">Hydrolase</keyword>
<dbReference type="EC" id="3.1.1.116" evidence="3"/>
<comment type="catalytic activity">
    <reaction evidence="6">
        <text>a 1,3-diacyl-sn-glycerol + H2O = a 1-acyl-sn-glycerol + a fatty acid + H(+)</text>
        <dbReference type="Rhea" id="RHEA:38503"/>
        <dbReference type="ChEBI" id="CHEBI:15377"/>
        <dbReference type="ChEBI" id="CHEBI:15378"/>
        <dbReference type="ChEBI" id="CHEBI:28868"/>
        <dbReference type="ChEBI" id="CHEBI:64683"/>
        <dbReference type="ChEBI" id="CHEBI:77272"/>
    </reaction>
</comment>
<comment type="similarity">
    <text evidence="1">Belongs to the AB hydrolase superfamily.</text>
</comment>
<feature type="compositionally biased region" description="Low complexity" evidence="12">
    <location>
        <begin position="9"/>
        <end position="20"/>
    </location>
</feature>
<keyword evidence="15" id="KW-1185">Reference proteome</keyword>
<dbReference type="InterPro" id="IPR029058">
    <property type="entry name" value="AB_hydrolase_fold"/>
</dbReference>
<evidence type="ECO:0000256" key="8">
    <source>
        <dbReference type="ARBA" id="ARBA00048283"/>
    </source>
</evidence>
<evidence type="ECO:0000256" key="2">
    <source>
        <dbReference type="ARBA" id="ARBA00022801"/>
    </source>
</evidence>
<evidence type="ECO:0000256" key="9">
    <source>
        <dbReference type="ARBA" id="ARBA00048504"/>
    </source>
</evidence>
<evidence type="ECO:0000256" key="3">
    <source>
        <dbReference type="ARBA" id="ARBA00026104"/>
    </source>
</evidence>
<evidence type="ECO:0000313" key="15">
    <source>
        <dbReference type="Proteomes" id="UP000827092"/>
    </source>
</evidence>
<dbReference type="SUPFAM" id="SSF53474">
    <property type="entry name" value="alpha/beta-Hydrolases"/>
    <property type="match status" value="1"/>
</dbReference>
<comment type="catalytic activity">
    <reaction evidence="8">
        <text>1-octadecanoyl-2-(4Z,7Z,10Z,13Z,16Z,19Z-docosahexaenoyl)-sn-glycerol + H2O = 2-(4Z,7Z,10Z,13Z,16Z,19Z-docosahexaenoyl)-glycerol + octadecanoate + H(+)</text>
        <dbReference type="Rhea" id="RHEA:77107"/>
        <dbReference type="ChEBI" id="CHEBI:15377"/>
        <dbReference type="ChEBI" id="CHEBI:15378"/>
        <dbReference type="ChEBI" id="CHEBI:25629"/>
        <dbReference type="ChEBI" id="CHEBI:77129"/>
        <dbReference type="ChEBI" id="CHEBI:186738"/>
    </reaction>
</comment>
<feature type="domain" description="AB hydrolase-1" evidence="13">
    <location>
        <begin position="39"/>
        <end position="277"/>
    </location>
</feature>
<sequence>MVKNRDSRCLSSSVSNSSSSTVTLSCDVFAPEKTVSPVPVIILHGLLGSKKNWRGLGKAISEKNQRKVYALDARNHGDCPHSDKFDYPLMAEDVKNFMTSQSIPEAVVIGHSMGGRTAMLLALTNEPLVNKLIVVDVSPSKMPSQLQFIPGYMREMKKAIAAVSATGLSQGRRAIDKHLSQTIPEASIRQFLLTNLTEKNKMLSWKPNIDVLLEKFDASINMFPAVEGHYSGDTLFICGGDSPYVKTEDHPFIQTLFPKSEFIKIPNAGHWVHSEKPSEFLQAVYDFL</sequence>
<comment type="caution">
    <text evidence="14">The sequence shown here is derived from an EMBL/GenBank/DDBJ whole genome shotgun (WGS) entry which is preliminary data.</text>
</comment>
<feature type="region of interest" description="Disordered" evidence="12">
    <location>
        <begin position="1"/>
        <end position="20"/>
    </location>
</feature>
<comment type="catalytic activity">
    <reaction evidence="11">
        <text>1-octadecanoyl-2-(5Z,8Z,11Z,14Z-eicosatetraenoyl)-sn-glycerol + H2O = 2-(5Z,8Z,11Z,14Z-eicosatetraenoyl)-glycerol + octadecanoate + H(+)</text>
        <dbReference type="Rhea" id="RHEA:38507"/>
        <dbReference type="ChEBI" id="CHEBI:15377"/>
        <dbReference type="ChEBI" id="CHEBI:15378"/>
        <dbReference type="ChEBI" id="CHEBI:25629"/>
        <dbReference type="ChEBI" id="CHEBI:52392"/>
        <dbReference type="ChEBI" id="CHEBI:75728"/>
    </reaction>
</comment>
<comment type="catalytic activity">
    <reaction evidence="10">
        <text>1-octadecanoyl-2-(9Z-octadecenoyl)-sn-glycerol + H2O = 2-(9Z-octadecenoyl)-glycerol + octadecanoate + H(+)</text>
        <dbReference type="Rhea" id="RHEA:77103"/>
        <dbReference type="ChEBI" id="CHEBI:15377"/>
        <dbReference type="ChEBI" id="CHEBI:15378"/>
        <dbReference type="ChEBI" id="CHEBI:25629"/>
        <dbReference type="ChEBI" id="CHEBI:73990"/>
        <dbReference type="ChEBI" id="CHEBI:75468"/>
    </reaction>
</comment>
<dbReference type="EMBL" id="JAFNEN010000024">
    <property type="protein sequence ID" value="KAG8199736.1"/>
    <property type="molecule type" value="Genomic_DNA"/>
</dbReference>
<gene>
    <name evidence="14" type="ORF">JTE90_000831</name>
</gene>
<comment type="catalytic activity">
    <reaction evidence="5">
        <text>a 1,2-diacyl-sn-glycerol + H2O = a 2-acylglycerol + a fatty acid + H(+)</text>
        <dbReference type="Rhea" id="RHEA:33275"/>
        <dbReference type="ChEBI" id="CHEBI:15377"/>
        <dbReference type="ChEBI" id="CHEBI:15378"/>
        <dbReference type="ChEBI" id="CHEBI:17389"/>
        <dbReference type="ChEBI" id="CHEBI:17815"/>
        <dbReference type="ChEBI" id="CHEBI:28868"/>
        <dbReference type="EC" id="3.1.1.116"/>
    </reaction>
</comment>
<dbReference type="AlphaFoldDB" id="A0AAV6VW91"/>
<organism evidence="14 15">
    <name type="scientific">Oedothorax gibbosus</name>
    <dbReference type="NCBI Taxonomy" id="931172"/>
    <lineage>
        <taxon>Eukaryota</taxon>
        <taxon>Metazoa</taxon>
        <taxon>Ecdysozoa</taxon>
        <taxon>Arthropoda</taxon>
        <taxon>Chelicerata</taxon>
        <taxon>Arachnida</taxon>
        <taxon>Araneae</taxon>
        <taxon>Araneomorphae</taxon>
        <taxon>Entelegynae</taxon>
        <taxon>Araneoidea</taxon>
        <taxon>Linyphiidae</taxon>
        <taxon>Erigoninae</taxon>
        <taxon>Oedothorax</taxon>
    </lineage>
</organism>
<evidence type="ECO:0000256" key="5">
    <source>
        <dbReference type="ARBA" id="ARBA00043667"/>
    </source>
</evidence>
<dbReference type="Gene3D" id="3.40.50.1820">
    <property type="entry name" value="alpha/beta hydrolase"/>
    <property type="match status" value="1"/>
</dbReference>
<evidence type="ECO:0000259" key="13">
    <source>
        <dbReference type="Pfam" id="PF00561"/>
    </source>
</evidence>
<dbReference type="PANTHER" id="PTHR46118">
    <property type="entry name" value="PROTEIN ABHD11"/>
    <property type="match status" value="1"/>
</dbReference>
<proteinExistence type="inferred from homology"/>
<evidence type="ECO:0000313" key="14">
    <source>
        <dbReference type="EMBL" id="KAG8199736.1"/>
    </source>
</evidence>
<comment type="catalytic activity">
    <reaction evidence="9">
        <text>1,2-didecanoylglycerol + H2O = decanoylglycerol + decanoate + H(+)</text>
        <dbReference type="Rhea" id="RHEA:48596"/>
        <dbReference type="ChEBI" id="CHEBI:11152"/>
        <dbReference type="ChEBI" id="CHEBI:15377"/>
        <dbReference type="ChEBI" id="CHEBI:15378"/>
        <dbReference type="ChEBI" id="CHEBI:27689"/>
        <dbReference type="ChEBI" id="CHEBI:90605"/>
    </reaction>
</comment>
<name>A0AAV6VW91_9ARAC</name>
<dbReference type="Pfam" id="PF00561">
    <property type="entry name" value="Abhydrolase_1"/>
    <property type="match status" value="1"/>
</dbReference>
<evidence type="ECO:0000256" key="1">
    <source>
        <dbReference type="ARBA" id="ARBA00008645"/>
    </source>
</evidence>
<dbReference type="PANTHER" id="PTHR46118:SF4">
    <property type="entry name" value="PROTEIN ABHD11"/>
    <property type="match status" value="1"/>
</dbReference>